<feature type="chain" id="PRO_5002026653" description="N-acetylgalactosaminide beta-1,3-galactosyltransferase" evidence="12">
    <location>
        <begin position="20"/>
        <end position="338"/>
    </location>
</feature>
<comment type="similarity">
    <text evidence="3">Belongs to the glycosyltransferase 31 family. Beta3-Gal-T subfamily.</text>
</comment>
<evidence type="ECO:0000313" key="14">
    <source>
        <dbReference type="EMBL" id="AIG55842.1"/>
    </source>
</evidence>
<keyword evidence="11" id="KW-0472">Membrane</keyword>
<organism evidence="14">
    <name type="scientific">Achlya hypogyna</name>
    <name type="common">Oomycete</name>
    <name type="synonym">Protoachlya hypogyna</name>
    <dbReference type="NCBI Taxonomy" id="1202772"/>
    <lineage>
        <taxon>Eukaryota</taxon>
        <taxon>Sar</taxon>
        <taxon>Stramenopiles</taxon>
        <taxon>Oomycota</taxon>
        <taxon>Saprolegniomycetes</taxon>
        <taxon>Saprolegniales</taxon>
        <taxon>Achlyaceae</taxon>
        <taxon>Achlya</taxon>
    </lineage>
</organism>
<dbReference type="PANTHER" id="PTHR23033:SF14">
    <property type="entry name" value="GLYCOPROTEIN-N-ACETYLGALACTOSAMINE 3-BETA-GALACTOSYLTRANSFERASE 1-RELATED"/>
    <property type="match status" value="1"/>
</dbReference>
<dbReference type="AlphaFoldDB" id="A0A0A7CLR7"/>
<dbReference type="Gene3D" id="3.90.550.50">
    <property type="match status" value="1"/>
</dbReference>
<protein>
    <recommendedName>
        <fullName evidence="4">N-acetylgalactosaminide beta-1,3-galactosyltransferase</fullName>
        <ecNumber evidence="4">2.4.1.122</ecNumber>
    </recommendedName>
</protein>
<evidence type="ECO:0000256" key="8">
    <source>
        <dbReference type="ARBA" id="ARBA00022741"/>
    </source>
</evidence>
<dbReference type="EC" id="2.4.1.122" evidence="4"/>
<accession>A0A0A7CLR7</accession>
<evidence type="ECO:0000256" key="7">
    <source>
        <dbReference type="ARBA" id="ARBA00022692"/>
    </source>
</evidence>
<dbReference type="PANTHER" id="PTHR23033">
    <property type="entry name" value="BETA1,3-GALACTOSYLTRANSFERASE"/>
    <property type="match status" value="1"/>
</dbReference>
<keyword evidence="10" id="KW-1133">Transmembrane helix</keyword>
<evidence type="ECO:0000256" key="12">
    <source>
        <dbReference type="SAM" id="SignalP"/>
    </source>
</evidence>
<evidence type="ECO:0000256" key="1">
    <source>
        <dbReference type="ARBA" id="ARBA00004606"/>
    </source>
</evidence>
<keyword evidence="12" id="KW-0732">Signal</keyword>
<dbReference type="GO" id="GO:0016020">
    <property type="term" value="C:membrane"/>
    <property type="evidence" value="ECO:0007669"/>
    <property type="project" value="UniProtKB-SubCell"/>
</dbReference>
<dbReference type="EMBL" id="KM038381">
    <property type="protein sequence ID" value="AIG55842.1"/>
    <property type="molecule type" value="Genomic_DNA"/>
</dbReference>
<keyword evidence="7" id="KW-0812">Transmembrane</keyword>
<feature type="domain" description="Fringe-like glycosyltransferase" evidence="13">
    <location>
        <begin position="53"/>
        <end position="251"/>
    </location>
</feature>
<evidence type="ECO:0000256" key="5">
    <source>
        <dbReference type="ARBA" id="ARBA00022676"/>
    </source>
</evidence>
<keyword evidence="5" id="KW-0328">Glycosyltransferase</keyword>
<comment type="pathway">
    <text evidence="2">Protein modification; protein glycosylation.</text>
</comment>
<evidence type="ECO:0000256" key="4">
    <source>
        <dbReference type="ARBA" id="ARBA00012557"/>
    </source>
</evidence>
<evidence type="ECO:0000256" key="3">
    <source>
        <dbReference type="ARBA" id="ARBA00006462"/>
    </source>
</evidence>
<reference evidence="14" key="1">
    <citation type="journal article" date="2014" name="Genome Biol. Evol.">
        <title>The secreted proteins of Achlya hypogyna and Thraustotheca clavata identify the ancestral oomycete secretome and reveal gene acquisitions by horizontal gene transfer.</title>
        <authorList>
            <person name="Misner I."/>
            <person name="Blouin N."/>
            <person name="Leonard G."/>
            <person name="Richards T.A."/>
            <person name="Lane C.E."/>
        </authorList>
    </citation>
    <scope>NUCLEOTIDE SEQUENCE</scope>
    <source>
        <strain evidence="14">ATCC 48635</strain>
    </source>
</reference>
<evidence type="ECO:0000256" key="9">
    <source>
        <dbReference type="ARBA" id="ARBA00022968"/>
    </source>
</evidence>
<dbReference type="InterPro" id="IPR003378">
    <property type="entry name" value="Fringe-like_glycosylTrfase"/>
</dbReference>
<evidence type="ECO:0000256" key="6">
    <source>
        <dbReference type="ARBA" id="ARBA00022679"/>
    </source>
</evidence>
<comment type="subcellular location">
    <subcellularLocation>
        <location evidence="1">Membrane</location>
        <topology evidence="1">Single-pass type II membrane protein</topology>
    </subcellularLocation>
</comment>
<dbReference type="Pfam" id="PF02434">
    <property type="entry name" value="Fringe"/>
    <property type="match status" value="1"/>
</dbReference>
<proteinExistence type="inferred from homology"/>
<evidence type="ECO:0000256" key="10">
    <source>
        <dbReference type="ARBA" id="ARBA00022989"/>
    </source>
</evidence>
<dbReference type="InterPro" id="IPR026050">
    <property type="entry name" value="C1GALT1/C1GALT1_chp1"/>
</dbReference>
<name>A0A0A7CLR7_ACHHY</name>
<dbReference type="GO" id="GO:0016263">
    <property type="term" value="F:glycoprotein-N-acetylgalactosamine 3-beta-galactosyltransferase activity"/>
    <property type="evidence" value="ECO:0007669"/>
    <property type="project" value="UniProtKB-EC"/>
</dbReference>
<feature type="signal peptide" evidence="12">
    <location>
        <begin position="1"/>
        <end position="19"/>
    </location>
</feature>
<keyword evidence="6" id="KW-0808">Transferase</keyword>
<sequence>MRSVVALLAVVAWLTLAHGISPKELRDVLCSIDVDESNAALDLVRVARVAQAPRILCFVNTISPHHATKAQTIKDTWGKRCDKLVFLSNATDVALGAVALVAPSDHDHLWQKHKASIAYIWEHFRHEYDWFYKADDDAYVILENLRAYLRSPEIVMQQDVEPLQLGHRFRVSRDLMEYYVQDKAILREWLFNSGGPGYAMNKLYMQRAVESFPEPHCFSDEYSDMVPDDVAISFCMAFAGASPTNTRDLHGRERWHANNPRTFNDFHRGIGGVQWREECCSSESIAFHYVEPYLMHHIERQLYECRAAEYPTLAPAPPLPNEPPSNLQHLLDNGVYSV</sequence>
<keyword evidence="9" id="KW-0735">Signal-anchor</keyword>
<dbReference type="GO" id="GO:0000166">
    <property type="term" value="F:nucleotide binding"/>
    <property type="evidence" value="ECO:0007669"/>
    <property type="project" value="UniProtKB-KW"/>
</dbReference>
<evidence type="ECO:0000256" key="11">
    <source>
        <dbReference type="ARBA" id="ARBA00023136"/>
    </source>
</evidence>
<keyword evidence="8" id="KW-0547">Nucleotide-binding</keyword>
<evidence type="ECO:0000256" key="2">
    <source>
        <dbReference type="ARBA" id="ARBA00004922"/>
    </source>
</evidence>
<evidence type="ECO:0000259" key="13">
    <source>
        <dbReference type="Pfam" id="PF02434"/>
    </source>
</evidence>